<proteinExistence type="predicted"/>
<reference evidence="1" key="1">
    <citation type="submission" date="2023-04" db="EMBL/GenBank/DDBJ databases">
        <title>Candida boidinii NBRC 1967.</title>
        <authorList>
            <person name="Ichikawa N."/>
            <person name="Sato H."/>
            <person name="Tonouchi N."/>
        </authorList>
    </citation>
    <scope>NUCLEOTIDE SEQUENCE</scope>
    <source>
        <strain evidence="1">NBRC 1967</strain>
    </source>
</reference>
<protein>
    <submittedName>
        <fullName evidence="1">Unnamed protein product</fullName>
    </submittedName>
</protein>
<accession>A0ACB5TTU7</accession>
<comment type="caution">
    <text evidence="1">The sequence shown here is derived from an EMBL/GenBank/DDBJ whole genome shotgun (WGS) entry which is preliminary data.</text>
</comment>
<keyword evidence="2" id="KW-1185">Reference proteome</keyword>
<dbReference type="Proteomes" id="UP001165101">
    <property type="component" value="Unassembled WGS sequence"/>
</dbReference>
<dbReference type="EMBL" id="BSXV01001997">
    <property type="protein sequence ID" value="GME94577.1"/>
    <property type="molecule type" value="Genomic_DNA"/>
</dbReference>
<gene>
    <name evidence="1" type="ORF">Cboi01_000357200</name>
</gene>
<sequence>MPVSLKRPLEDQDNEDQLVTNAVIKQKRANRKIGATTTTDNNLKISSESDYEESESDPEYEYELEPEPEYKPLVTRGRRPSRSPSPATSKTIPISPVSISSTNITSGGSSRASSRASSRTSSRASSPSRPKIYACTFKDCEKAYNRPSLLEQHLRTHTNERPFVCHVEGCDQSFTRKYHLDRHLLKHTSDDDKPFHCSVCGKALGSSQQLKRHEVVHSKSFKCTYEGCEESFYKHQSLKHHIRQVHTEELKCDECGKKFNRPYRLANHKETVHFNVSRFACDFPDCGLNFKTWSALQFHIKTDHPKVSCKICGKKCVGAKGLSNHMRIHDDKTAIKLWKCKLCNTSYQRKDDAIRHHQAEHSEVPLPDNLKRQPNIALAESIKVDKEKDEDDVLNAEANEQTETTETTETKEEPQGREFGSIVDIHDGIVSTTNIHKTKSINEFEKNLKKSGKSIIDYLSNNIDEKLLLCTFSKNCSRRFKRQYDLDRHIEWHKDNLI</sequence>
<name>A0ACB5TTU7_CANBO</name>
<organism evidence="1 2">
    <name type="scientific">Candida boidinii</name>
    <name type="common">Yeast</name>
    <dbReference type="NCBI Taxonomy" id="5477"/>
    <lineage>
        <taxon>Eukaryota</taxon>
        <taxon>Fungi</taxon>
        <taxon>Dikarya</taxon>
        <taxon>Ascomycota</taxon>
        <taxon>Saccharomycotina</taxon>
        <taxon>Pichiomycetes</taxon>
        <taxon>Pichiales</taxon>
        <taxon>Pichiaceae</taxon>
        <taxon>Ogataea</taxon>
        <taxon>Ogataea/Candida clade</taxon>
    </lineage>
</organism>
<evidence type="ECO:0000313" key="2">
    <source>
        <dbReference type="Proteomes" id="UP001165101"/>
    </source>
</evidence>
<evidence type="ECO:0000313" key="1">
    <source>
        <dbReference type="EMBL" id="GME94577.1"/>
    </source>
</evidence>